<dbReference type="Proteomes" id="UP001497623">
    <property type="component" value="Unassembled WGS sequence"/>
</dbReference>
<feature type="compositionally biased region" description="Basic residues" evidence="1">
    <location>
        <begin position="77"/>
        <end position="86"/>
    </location>
</feature>
<proteinExistence type="predicted"/>
<protein>
    <submittedName>
        <fullName evidence="3">Uncharacterized protein</fullName>
    </submittedName>
</protein>
<comment type="caution">
    <text evidence="3">The sequence shown here is derived from an EMBL/GenBank/DDBJ whole genome shotgun (WGS) entry which is preliminary data.</text>
</comment>
<gene>
    <name evidence="3" type="ORF">MNOR_LOCUS19790</name>
</gene>
<name>A0AAV2R1N6_MEGNR</name>
<keyword evidence="4" id="KW-1185">Reference proteome</keyword>
<keyword evidence="2" id="KW-0732">Signal</keyword>
<evidence type="ECO:0000313" key="4">
    <source>
        <dbReference type="Proteomes" id="UP001497623"/>
    </source>
</evidence>
<feature type="region of interest" description="Disordered" evidence="1">
    <location>
        <begin position="68"/>
        <end position="148"/>
    </location>
</feature>
<evidence type="ECO:0000256" key="1">
    <source>
        <dbReference type="SAM" id="MobiDB-lite"/>
    </source>
</evidence>
<sequence>MGTYVIITILLSLLGMEIGMATAQGTKFLTSKESHLDKGNSDRHFINQESKGYFYSLESLLNLNKNKNIDLPGVSTSKRKKRRRNNIKTNENKRKATRKNSHRKRNKNKNNSKKSNSKFKKIKRKNGKNKNKNEMKKSSNHRKYIKDPLLRNGHSRQIFLTKDTCYKSGNYKWEWNKASCDPTPDCTRLNGICMSLELCHRERGTRYNCCNGKADETEDPMNCECCVAEECPSFTSDSCRAAGGMCKKDCSEEDTLDESCSDGSSGCKCCNDCVKILSEELSGFEDELNTFFNEWSIILTP</sequence>
<reference evidence="3 4" key="1">
    <citation type="submission" date="2024-05" db="EMBL/GenBank/DDBJ databases">
        <authorList>
            <person name="Wallberg A."/>
        </authorList>
    </citation>
    <scope>NUCLEOTIDE SEQUENCE [LARGE SCALE GENOMIC DNA]</scope>
</reference>
<feature type="chain" id="PRO_5043920799" evidence="2">
    <location>
        <begin position="24"/>
        <end position="301"/>
    </location>
</feature>
<dbReference type="AlphaFoldDB" id="A0AAV2R1N6"/>
<feature type="compositionally biased region" description="Basic residues" evidence="1">
    <location>
        <begin position="95"/>
        <end position="130"/>
    </location>
</feature>
<evidence type="ECO:0000256" key="2">
    <source>
        <dbReference type="SAM" id="SignalP"/>
    </source>
</evidence>
<feature type="signal peptide" evidence="2">
    <location>
        <begin position="1"/>
        <end position="23"/>
    </location>
</feature>
<evidence type="ECO:0000313" key="3">
    <source>
        <dbReference type="EMBL" id="CAL4112096.1"/>
    </source>
</evidence>
<accession>A0AAV2R1N6</accession>
<dbReference type="EMBL" id="CAXKWB010014910">
    <property type="protein sequence ID" value="CAL4112096.1"/>
    <property type="molecule type" value="Genomic_DNA"/>
</dbReference>
<organism evidence="3 4">
    <name type="scientific">Meganyctiphanes norvegica</name>
    <name type="common">Northern krill</name>
    <name type="synonym">Thysanopoda norvegica</name>
    <dbReference type="NCBI Taxonomy" id="48144"/>
    <lineage>
        <taxon>Eukaryota</taxon>
        <taxon>Metazoa</taxon>
        <taxon>Ecdysozoa</taxon>
        <taxon>Arthropoda</taxon>
        <taxon>Crustacea</taxon>
        <taxon>Multicrustacea</taxon>
        <taxon>Malacostraca</taxon>
        <taxon>Eumalacostraca</taxon>
        <taxon>Eucarida</taxon>
        <taxon>Euphausiacea</taxon>
        <taxon>Euphausiidae</taxon>
        <taxon>Meganyctiphanes</taxon>
    </lineage>
</organism>